<accession>A0AAP5IHF7</accession>
<comment type="caution">
    <text evidence="1">The sequence shown here is derived from an EMBL/GenBank/DDBJ whole genome shotgun (WGS) entry which is preliminary data.</text>
</comment>
<sequence length="195" mass="19809">MAITLELTRPKLVTTNAANSAISVGTVVETDTSQEDSFFIPINLASTDPPAFTVSSSTTTSGSNTVTTTNNGFSGVKVGDVVTGTGIAASTTVTAKTDNNTITLNNNATASGTVTLTFDPPAVTPTLYALKVTHTKAGSVLGLNVTLYTYSGTLGGTAGTATNAAKTINLASTDGQPVQINMDTFLTNLRVPQSP</sequence>
<evidence type="ECO:0000313" key="1">
    <source>
        <dbReference type="EMBL" id="MDR9900702.1"/>
    </source>
</evidence>
<protein>
    <submittedName>
        <fullName evidence="1">Uncharacterized protein</fullName>
    </submittedName>
</protein>
<dbReference type="AlphaFoldDB" id="A0AAP5IHF7"/>
<reference evidence="2" key="1">
    <citation type="journal article" date="2021" name="Science">
        <title>Hunting the eagle killer: A cyanobacterial neurotoxin causes vacuolar myelinopathy.</title>
        <authorList>
            <person name="Breinlinger S."/>
            <person name="Phillips T.J."/>
            <person name="Haram B.N."/>
            <person name="Mares J."/>
            <person name="Martinez Yerena J.A."/>
            <person name="Hrouzek P."/>
            <person name="Sobotka R."/>
            <person name="Henderson W.M."/>
            <person name="Schmieder P."/>
            <person name="Williams S.M."/>
            <person name="Lauderdale J.D."/>
            <person name="Wilde H.D."/>
            <person name="Gerrin W."/>
            <person name="Kust A."/>
            <person name="Washington J.W."/>
            <person name="Wagner C."/>
            <person name="Geier B."/>
            <person name="Liebeke M."/>
            <person name="Enke H."/>
            <person name="Niedermeyer T.H.J."/>
            <person name="Wilde S.B."/>
        </authorList>
    </citation>
    <scope>NUCLEOTIDE SEQUENCE [LARGE SCALE GENOMIC DNA]</scope>
    <source>
        <strain evidence="2">Thurmond2011</strain>
    </source>
</reference>
<dbReference type="RefSeq" id="WP_208342386.1">
    <property type="nucleotide sequence ID" value="NZ_CAWQFN010000136.1"/>
</dbReference>
<name>A0AAP5IHF7_9CYAN</name>
<keyword evidence="2" id="KW-1185">Reference proteome</keyword>
<organism evidence="1 2">
    <name type="scientific">Aetokthonos hydrillicola Thurmond2011</name>
    <dbReference type="NCBI Taxonomy" id="2712845"/>
    <lineage>
        <taxon>Bacteria</taxon>
        <taxon>Bacillati</taxon>
        <taxon>Cyanobacteriota</taxon>
        <taxon>Cyanophyceae</taxon>
        <taxon>Nostocales</taxon>
        <taxon>Hapalosiphonaceae</taxon>
        <taxon>Aetokthonos</taxon>
    </lineage>
</organism>
<dbReference type="Proteomes" id="UP000667802">
    <property type="component" value="Unassembled WGS sequence"/>
</dbReference>
<evidence type="ECO:0000313" key="2">
    <source>
        <dbReference type="Proteomes" id="UP000667802"/>
    </source>
</evidence>
<gene>
    <name evidence="1" type="ORF">G7B40_040150</name>
</gene>
<dbReference type="EMBL" id="JAALHA020000038">
    <property type="protein sequence ID" value="MDR9900702.1"/>
    <property type="molecule type" value="Genomic_DNA"/>
</dbReference>
<proteinExistence type="predicted"/>